<accession>A0A9D1UQF1</accession>
<comment type="pathway">
    <text evidence="1">Cofactor biosynthesis; biotin biosynthesis; biotin from 7,8-diaminononanoate: step 1/2.</text>
</comment>
<reference evidence="2" key="2">
    <citation type="submission" date="2021-04" db="EMBL/GenBank/DDBJ databases">
        <authorList>
            <person name="Gilroy R."/>
        </authorList>
    </citation>
    <scope>NUCLEOTIDE SEQUENCE</scope>
    <source>
        <strain evidence="2">4376</strain>
    </source>
</reference>
<dbReference type="GO" id="GO:0004141">
    <property type="term" value="F:dethiobiotin synthase activity"/>
    <property type="evidence" value="ECO:0007669"/>
    <property type="project" value="UniProtKB-UniRule"/>
</dbReference>
<dbReference type="PANTHER" id="PTHR43210:SF5">
    <property type="entry name" value="DETHIOBIOTIN SYNTHETASE"/>
    <property type="match status" value="1"/>
</dbReference>
<protein>
    <recommendedName>
        <fullName evidence="1">ATP-dependent dethiobiotin synthetase BioD</fullName>
        <ecNumber evidence="1">6.3.3.3</ecNumber>
    </recommendedName>
    <alternativeName>
        <fullName evidence="1">DTB synthetase</fullName>
        <shortName evidence="1">DTBS</shortName>
    </alternativeName>
    <alternativeName>
        <fullName evidence="1">Dethiobiotin synthase</fullName>
    </alternativeName>
</protein>
<feature type="binding site" evidence="1">
    <location>
        <position position="49"/>
    </location>
    <ligand>
        <name>Mg(2+)</name>
        <dbReference type="ChEBI" id="CHEBI:18420"/>
    </ligand>
</feature>
<keyword evidence="1" id="KW-0963">Cytoplasm</keyword>
<gene>
    <name evidence="1" type="primary">bioD</name>
    <name evidence="2" type="ORF">H9867_08010</name>
</gene>
<dbReference type="GO" id="GO:0000287">
    <property type="term" value="F:magnesium ion binding"/>
    <property type="evidence" value="ECO:0007669"/>
    <property type="project" value="UniProtKB-UniRule"/>
</dbReference>
<comment type="catalytic activity">
    <reaction evidence="1">
        <text>(7R,8S)-7,8-diammoniononanoate + CO2 + ATP = (4R,5S)-dethiobiotin + ADP + phosphate + 3 H(+)</text>
        <dbReference type="Rhea" id="RHEA:15805"/>
        <dbReference type="ChEBI" id="CHEBI:15378"/>
        <dbReference type="ChEBI" id="CHEBI:16526"/>
        <dbReference type="ChEBI" id="CHEBI:30616"/>
        <dbReference type="ChEBI" id="CHEBI:43474"/>
        <dbReference type="ChEBI" id="CHEBI:149469"/>
        <dbReference type="ChEBI" id="CHEBI:149473"/>
        <dbReference type="ChEBI" id="CHEBI:456216"/>
        <dbReference type="EC" id="6.3.3.3"/>
    </reaction>
</comment>
<comment type="subunit">
    <text evidence="1">Homodimer.</text>
</comment>
<feature type="binding site" evidence="1">
    <location>
        <begin position="114"/>
        <end position="117"/>
    </location>
    <ligand>
        <name>ATP</name>
        <dbReference type="ChEBI" id="CHEBI:30616"/>
    </ligand>
</feature>
<evidence type="ECO:0000313" key="3">
    <source>
        <dbReference type="Proteomes" id="UP000824189"/>
    </source>
</evidence>
<comment type="caution">
    <text evidence="1">Lacks conserved residue(s) required for the propagation of feature annotation.</text>
</comment>
<feature type="binding site" evidence="1">
    <location>
        <position position="49"/>
    </location>
    <ligand>
        <name>ATP</name>
        <dbReference type="ChEBI" id="CHEBI:30616"/>
    </ligand>
</feature>
<dbReference type="CDD" id="cd03109">
    <property type="entry name" value="DTBS"/>
    <property type="match status" value="1"/>
</dbReference>
<dbReference type="Proteomes" id="UP000824189">
    <property type="component" value="Unassembled WGS sequence"/>
</dbReference>
<dbReference type="AlphaFoldDB" id="A0A9D1UQF1"/>
<name>A0A9D1UQF1_9CORY</name>
<proteinExistence type="inferred from homology"/>
<dbReference type="EMBL" id="DXFZ01000097">
    <property type="protein sequence ID" value="HIW96404.1"/>
    <property type="molecule type" value="Genomic_DNA"/>
</dbReference>
<feature type="binding site" evidence="1">
    <location>
        <position position="16"/>
    </location>
    <ligand>
        <name>Mg(2+)</name>
        <dbReference type="ChEBI" id="CHEBI:18420"/>
    </ligand>
</feature>
<evidence type="ECO:0000256" key="1">
    <source>
        <dbReference type="HAMAP-Rule" id="MF_00336"/>
    </source>
</evidence>
<feature type="binding site" evidence="1">
    <location>
        <begin position="189"/>
        <end position="190"/>
    </location>
    <ligand>
        <name>ATP</name>
        <dbReference type="ChEBI" id="CHEBI:30616"/>
    </ligand>
</feature>
<comment type="subcellular location">
    <subcellularLocation>
        <location evidence="1">Cytoplasm</location>
    </subcellularLocation>
</comment>
<feature type="binding site" evidence="1">
    <location>
        <position position="114"/>
    </location>
    <ligand>
        <name>Mg(2+)</name>
        <dbReference type="ChEBI" id="CHEBI:18420"/>
    </ligand>
</feature>
<dbReference type="GO" id="GO:0005829">
    <property type="term" value="C:cytosol"/>
    <property type="evidence" value="ECO:0007669"/>
    <property type="project" value="TreeGrafter"/>
</dbReference>
<keyword evidence="1" id="KW-0547">Nucleotide-binding</keyword>
<feature type="binding site" evidence="1">
    <location>
        <position position="41"/>
    </location>
    <ligand>
        <name>substrate</name>
    </ligand>
</feature>
<sequence length="259" mass="26321">MMIVCVTGTGTDVGKTVATAALAVAAARAGWRVRVAKPIQTGEPAGRGDLAEVQRLAGVEDVHEFVRYPDPLAPVMAARVAGMSTLTCAGVAERVSALDGADGPEGSGTLVLVEGAGGLLVELGLGLGPELEPELGPVDAPWGIADLAARLGAPVVVVTTTGLGSLNHAGLTLEAIHHRGLTCAGLIGGSVPHEPDLATRLNLEEFQRGFGPAHTPWLGAVPEGAGALAREEFMAGVAEWIRLPPLLPPLPPAAPPRTE</sequence>
<dbReference type="GO" id="GO:0009102">
    <property type="term" value="P:biotin biosynthetic process"/>
    <property type="evidence" value="ECO:0007669"/>
    <property type="project" value="UniProtKB-UniRule"/>
</dbReference>
<organism evidence="2 3">
    <name type="scientific">Candidatus Corynebacterium gallistercoris</name>
    <dbReference type="NCBI Taxonomy" id="2838530"/>
    <lineage>
        <taxon>Bacteria</taxon>
        <taxon>Bacillati</taxon>
        <taxon>Actinomycetota</taxon>
        <taxon>Actinomycetes</taxon>
        <taxon>Mycobacteriales</taxon>
        <taxon>Corynebacteriaceae</taxon>
        <taxon>Corynebacterium</taxon>
    </lineage>
</organism>
<dbReference type="Gene3D" id="3.40.50.300">
    <property type="entry name" value="P-loop containing nucleotide triphosphate hydrolases"/>
    <property type="match status" value="1"/>
</dbReference>
<keyword evidence="1" id="KW-0479">Metal-binding</keyword>
<comment type="cofactor">
    <cofactor evidence="1">
        <name>Mg(2+)</name>
        <dbReference type="ChEBI" id="CHEBI:18420"/>
    </cofactor>
</comment>
<dbReference type="Pfam" id="PF13500">
    <property type="entry name" value="AAA_26"/>
    <property type="match status" value="2"/>
</dbReference>
<reference evidence="2" key="1">
    <citation type="journal article" date="2021" name="PeerJ">
        <title>Extensive microbial diversity within the chicken gut microbiome revealed by metagenomics and culture.</title>
        <authorList>
            <person name="Gilroy R."/>
            <person name="Ravi A."/>
            <person name="Getino M."/>
            <person name="Pursley I."/>
            <person name="Horton D.L."/>
            <person name="Alikhan N.F."/>
            <person name="Baker D."/>
            <person name="Gharbi K."/>
            <person name="Hall N."/>
            <person name="Watson M."/>
            <person name="Adriaenssens E.M."/>
            <person name="Foster-Nyarko E."/>
            <person name="Jarju S."/>
            <person name="Secka A."/>
            <person name="Antonio M."/>
            <person name="Oren A."/>
            <person name="Chaudhuri R.R."/>
            <person name="La Ragione R."/>
            <person name="Hildebrand F."/>
            <person name="Pallen M.J."/>
        </authorList>
    </citation>
    <scope>NUCLEOTIDE SEQUENCE</scope>
    <source>
        <strain evidence="2">4376</strain>
    </source>
</reference>
<dbReference type="PANTHER" id="PTHR43210">
    <property type="entry name" value="DETHIOBIOTIN SYNTHETASE"/>
    <property type="match status" value="1"/>
</dbReference>
<comment type="function">
    <text evidence="1">Catalyzes a mechanistically unusual reaction, the ATP-dependent insertion of CO2 between the N7 and N8 nitrogen atoms of 7,8-diaminopelargonic acid (DAPA, also called 7,8-diammoniononanoate) to form a ureido ring.</text>
</comment>
<dbReference type="GO" id="GO:0005524">
    <property type="term" value="F:ATP binding"/>
    <property type="evidence" value="ECO:0007669"/>
    <property type="project" value="UniProtKB-UniRule"/>
</dbReference>
<feature type="binding site" evidence="1">
    <location>
        <begin position="12"/>
        <end position="17"/>
    </location>
    <ligand>
        <name>ATP</name>
        <dbReference type="ChEBI" id="CHEBI:30616"/>
    </ligand>
</feature>
<dbReference type="SUPFAM" id="SSF52540">
    <property type="entry name" value="P-loop containing nucleoside triphosphate hydrolases"/>
    <property type="match status" value="1"/>
</dbReference>
<dbReference type="HAMAP" id="MF_00336">
    <property type="entry name" value="BioD"/>
    <property type="match status" value="1"/>
</dbReference>
<feature type="binding site" evidence="1">
    <location>
        <begin position="222"/>
        <end position="224"/>
    </location>
    <ligand>
        <name>ATP</name>
        <dbReference type="ChEBI" id="CHEBI:30616"/>
    </ligand>
</feature>
<keyword evidence="1" id="KW-0460">Magnesium</keyword>
<keyword evidence="1" id="KW-0436">Ligase</keyword>
<comment type="similarity">
    <text evidence="1">Belongs to the dethiobiotin synthetase family.</text>
</comment>
<feature type="active site" evidence="1">
    <location>
        <position position="37"/>
    </location>
</feature>
<comment type="caution">
    <text evidence="2">The sequence shown here is derived from an EMBL/GenBank/DDBJ whole genome shotgun (WGS) entry which is preliminary data.</text>
</comment>
<dbReference type="InterPro" id="IPR004472">
    <property type="entry name" value="DTB_synth_BioD"/>
</dbReference>
<evidence type="ECO:0000313" key="2">
    <source>
        <dbReference type="EMBL" id="HIW96404.1"/>
    </source>
</evidence>
<dbReference type="EC" id="6.3.3.3" evidence="1"/>
<dbReference type="InterPro" id="IPR027417">
    <property type="entry name" value="P-loop_NTPase"/>
</dbReference>
<keyword evidence="1" id="KW-0067">ATP-binding</keyword>
<keyword evidence="1" id="KW-0093">Biotin biosynthesis</keyword>